<evidence type="ECO:0000256" key="5">
    <source>
        <dbReference type="ARBA" id="ARBA00023242"/>
    </source>
</evidence>
<dbReference type="InterPro" id="IPR020479">
    <property type="entry name" value="HD_metazoa"/>
</dbReference>
<dbReference type="PROSITE" id="PS50071">
    <property type="entry name" value="HOMEOBOX_2"/>
    <property type="match status" value="1"/>
</dbReference>
<comment type="subcellular location">
    <subcellularLocation>
        <location evidence="1 6 7">Nucleus</location>
    </subcellularLocation>
</comment>
<name>A0A2G5VEP5_9PELO</name>
<dbReference type="GO" id="GO:0048663">
    <property type="term" value="P:neuron fate commitment"/>
    <property type="evidence" value="ECO:0007669"/>
    <property type="project" value="UniProtKB-ARBA"/>
</dbReference>
<keyword evidence="5 6" id="KW-0539">Nucleus</keyword>
<proteinExistence type="predicted"/>
<feature type="region of interest" description="Disordered" evidence="8">
    <location>
        <begin position="1"/>
        <end position="28"/>
    </location>
</feature>
<evidence type="ECO:0000256" key="4">
    <source>
        <dbReference type="ARBA" id="ARBA00023155"/>
    </source>
</evidence>
<keyword evidence="3 6" id="KW-0238">DNA-binding</keyword>
<dbReference type="STRING" id="1611254.A0A2G5VEP5"/>
<evidence type="ECO:0000256" key="8">
    <source>
        <dbReference type="SAM" id="MobiDB-lite"/>
    </source>
</evidence>
<keyword evidence="2" id="KW-0217">Developmental protein</keyword>
<feature type="DNA-binding region" description="Homeobox" evidence="6">
    <location>
        <begin position="113"/>
        <end position="172"/>
    </location>
</feature>
<evidence type="ECO:0000256" key="1">
    <source>
        <dbReference type="ARBA" id="ARBA00004123"/>
    </source>
</evidence>
<dbReference type="OrthoDB" id="6159439at2759"/>
<dbReference type="PRINTS" id="PR00024">
    <property type="entry name" value="HOMEOBOX"/>
</dbReference>
<keyword evidence="11" id="KW-1185">Reference proteome</keyword>
<dbReference type="CDD" id="cd00086">
    <property type="entry name" value="homeodomain"/>
    <property type="match status" value="1"/>
</dbReference>
<dbReference type="InterPro" id="IPR001356">
    <property type="entry name" value="HD"/>
</dbReference>
<dbReference type="FunFam" id="1.10.10.60:FF:000417">
    <property type="entry name" value="Even-skipped homeobox 1"/>
    <property type="match status" value="1"/>
</dbReference>
<dbReference type="Proteomes" id="UP000230233">
    <property type="component" value="Chromosome I"/>
</dbReference>
<accession>A0A2G5VEP5</accession>
<feature type="region of interest" description="Disordered" evidence="8">
    <location>
        <begin position="168"/>
        <end position="197"/>
    </location>
</feature>
<evidence type="ECO:0000313" key="10">
    <source>
        <dbReference type="EMBL" id="PIC50151.1"/>
    </source>
</evidence>
<dbReference type="SUPFAM" id="SSF46689">
    <property type="entry name" value="Homeodomain-like"/>
    <property type="match status" value="1"/>
</dbReference>
<sequence length="197" mass="22039">MMFSSIDSLLKSSSPSPPAPPLDEQKSPADHQFFNYSTSCSEELMKMAAKAAHMASQTSSCIENSFPLPQSSPSDATVHPLTYTSLVQPVLPLIYDHLALTYSVNAWQAWGKMRRPRTAFSSEQLVQLEKQFSDNRYLSRPRRYQLAQQLSLSETQIKIWFQNRRMKNKRCPSSTPTPSSSSQTSSSTNTSSSSSCQ</sequence>
<dbReference type="InterPro" id="IPR009057">
    <property type="entry name" value="Homeodomain-like_sf"/>
</dbReference>
<dbReference type="PANTHER" id="PTHR24335">
    <property type="entry name" value="MOTOR NEURON AND PANCREAS HOMEOBOX PROTEIN"/>
    <property type="match status" value="1"/>
</dbReference>
<dbReference type="SMART" id="SM00389">
    <property type="entry name" value="HOX"/>
    <property type="match status" value="1"/>
</dbReference>
<dbReference type="PANTHER" id="PTHR24335:SF4">
    <property type="entry name" value="EXTRA-EXTRA"/>
    <property type="match status" value="1"/>
</dbReference>
<keyword evidence="4 6" id="KW-0371">Homeobox</keyword>
<evidence type="ECO:0000256" key="6">
    <source>
        <dbReference type="PROSITE-ProRule" id="PRU00108"/>
    </source>
</evidence>
<evidence type="ECO:0000259" key="9">
    <source>
        <dbReference type="PROSITE" id="PS50071"/>
    </source>
</evidence>
<dbReference type="GO" id="GO:0048812">
    <property type="term" value="P:neuron projection morphogenesis"/>
    <property type="evidence" value="ECO:0007669"/>
    <property type="project" value="TreeGrafter"/>
</dbReference>
<dbReference type="GO" id="GO:0000981">
    <property type="term" value="F:DNA-binding transcription factor activity, RNA polymerase II-specific"/>
    <property type="evidence" value="ECO:0007669"/>
    <property type="project" value="InterPro"/>
</dbReference>
<dbReference type="GO" id="GO:0007417">
    <property type="term" value="P:central nervous system development"/>
    <property type="evidence" value="ECO:0007669"/>
    <property type="project" value="TreeGrafter"/>
</dbReference>
<organism evidence="10 11">
    <name type="scientific">Caenorhabditis nigoni</name>
    <dbReference type="NCBI Taxonomy" id="1611254"/>
    <lineage>
        <taxon>Eukaryota</taxon>
        <taxon>Metazoa</taxon>
        <taxon>Ecdysozoa</taxon>
        <taxon>Nematoda</taxon>
        <taxon>Chromadorea</taxon>
        <taxon>Rhabditida</taxon>
        <taxon>Rhabditina</taxon>
        <taxon>Rhabditomorpha</taxon>
        <taxon>Rhabditoidea</taxon>
        <taxon>Rhabditidae</taxon>
        <taxon>Peloderinae</taxon>
        <taxon>Caenorhabditis</taxon>
    </lineage>
</organism>
<dbReference type="AlphaFoldDB" id="A0A2G5VEP5"/>
<dbReference type="InterPro" id="IPR042768">
    <property type="entry name" value="MNX1/Ceh-12"/>
</dbReference>
<dbReference type="InterPro" id="IPR017970">
    <property type="entry name" value="Homeobox_CS"/>
</dbReference>
<reference evidence="11" key="1">
    <citation type="submission" date="2017-10" db="EMBL/GenBank/DDBJ databases">
        <title>Rapid genome shrinkage in a self-fertile nematode reveals novel sperm competition proteins.</title>
        <authorList>
            <person name="Yin D."/>
            <person name="Schwarz E.M."/>
            <person name="Thomas C.G."/>
            <person name="Felde R.L."/>
            <person name="Korf I.F."/>
            <person name="Cutter A.D."/>
            <person name="Schartner C.M."/>
            <person name="Ralston E.J."/>
            <person name="Meyer B.J."/>
            <person name="Haag E.S."/>
        </authorList>
    </citation>
    <scope>NUCLEOTIDE SEQUENCE [LARGE SCALE GENOMIC DNA]</scope>
    <source>
        <strain evidence="11">JU1422</strain>
    </source>
</reference>
<evidence type="ECO:0000256" key="2">
    <source>
        <dbReference type="ARBA" id="ARBA00022473"/>
    </source>
</evidence>
<comment type="caution">
    <text evidence="10">The sequence shown here is derived from an EMBL/GenBank/DDBJ whole genome shotgun (WGS) entry which is preliminary data.</text>
</comment>
<feature type="compositionally biased region" description="Low complexity" evidence="8">
    <location>
        <begin position="1"/>
        <end position="14"/>
    </location>
</feature>
<feature type="domain" description="Homeobox" evidence="9">
    <location>
        <begin position="111"/>
        <end position="171"/>
    </location>
</feature>
<protein>
    <recommendedName>
        <fullName evidence="9">Homeobox domain-containing protein</fullName>
    </recommendedName>
</protein>
<dbReference type="GO" id="GO:1990837">
    <property type="term" value="F:sequence-specific double-stranded DNA binding"/>
    <property type="evidence" value="ECO:0007669"/>
    <property type="project" value="TreeGrafter"/>
</dbReference>
<dbReference type="Pfam" id="PF00046">
    <property type="entry name" value="Homeodomain"/>
    <property type="match status" value="1"/>
</dbReference>
<dbReference type="PROSITE" id="PS00027">
    <property type="entry name" value="HOMEOBOX_1"/>
    <property type="match status" value="1"/>
</dbReference>
<dbReference type="Gene3D" id="1.10.10.60">
    <property type="entry name" value="Homeodomain-like"/>
    <property type="match status" value="1"/>
</dbReference>
<feature type="compositionally biased region" description="Low complexity" evidence="8">
    <location>
        <begin position="172"/>
        <end position="197"/>
    </location>
</feature>
<dbReference type="EMBL" id="PDUG01000001">
    <property type="protein sequence ID" value="PIC50151.1"/>
    <property type="molecule type" value="Genomic_DNA"/>
</dbReference>
<evidence type="ECO:0000313" key="11">
    <source>
        <dbReference type="Proteomes" id="UP000230233"/>
    </source>
</evidence>
<dbReference type="GO" id="GO:0005634">
    <property type="term" value="C:nucleus"/>
    <property type="evidence" value="ECO:0007669"/>
    <property type="project" value="UniProtKB-SubCell"/>
</dbReference>
<evidence type="ECO:0000256" key="3">
    <source>
        <dbReference type="ARBA" id="ARBA00023125"/>
    </source>
</evidence>
<evidence type="ECO:0000256" key="7">
    <source>
        <dbReference type="RuleBase" id="RU000682"/>
    </source>
</evidence>
<gene>
    <name evidence="10" type="primary">Cnig_chr_I.g1167</name>
    <name evidence="10" type="ORF">B9Z55_001167</name>
</gene>